<gene>
    <name evidence="1" type="ORF">BET03_03390</name>
</gene>
<comment type="caution">
    <text evidence="1">The sequence shown here is derived from an EMBL/GenBank/DDBJ whole genome shotgun (WGS) entry which is preliminary data.</text>
</comment>
<dbReference type="Proteomes" id="UP000284177">
    <property type="component" value="Unassembled WGS sequence"/>
</dbReference>
<accession>A0A419T0U9</accession>
<reference evidence="1 2" key="1">
    <citation type="submission" date="2016-08" db="EMBL/GenBank/DDBJ databases">
        <title>Novel Firmicutes and Novel Genomes.</title>
        <authorList>
            <person name="Poppleton D.I."/>
            <person name="Gribaldo S."/>
        </authorList>
    </citation>
    <scope>NUCLEOTIDE SEQUENCE [LARGE SCALE GENOMIC DNA]</scope>
    <source>
        <strain evidence="1 2">CTT3</strain>
    </source>
</reference>
<protein>
    <submittedName>
        <fullName evidence="1">Uncharacterized protein</fullName>
    </submittedName>
</protein>
<keyword evidence="2" id="KW-1185">Reference proteome</keyword>
<sequence>MKKIKYLFTVLILSVLLVNLYQNYIYYLIPYNPLEDITDNPYSCHFTLNYSNGGITNASYNLNTNTLIFKYFSDLNLIPLKEETNKEEIFEHESDINFSYRFRFRPPKPSTHYYITIDEIWLDNLSVLFIRSNKPGFHDGYYKIIDSKFDYKYVNDLINTSQK</sequence>
<evidence type="ECO:0000313" key="2">
    <source>
        <dbReference type="Proteomes" id="UP000284177"/>
    </source>
</evidence>
<evidence type="ECO:0000313" key="1">
    <source>
        <dbReference type="EMBL" id="RKD31184.1"/>
    </source>
</evidence>
<dbReference type="EMBL" id="MCIB01000023">
    <property type="protein sequence ID" value="RKD31184.1"/>
    <property type="molecule type" value="Genomic_DNA"/>
</dbReference>
<name>A0A419T0U9_9FIRM</name>
<proteinExistence type="predicted"/>
<dbReference type="OrthoDB" id="2968408at2"/>
<dbReference type="AlphaFoldDB" id="A0A419T0U9"/>
<organism evidence="1 2">
    <name type="scientific">Thermohalobacter berrensis</name>
    <dbReference type="NCBI Taxonomy" id="99594"/>
    <lineage>
        <taxon>Bacteria</taxon>
        <taxon>Bacillati</taxon>
        <taxon>Bacillota</taxon>
        <taxon>Tissierellia</taxon>
        <taxon>Tissierellales</taxon>
        <taxon>Thermohalobacteraceae</taxon>
        <taxon>Thermohalobacter</taxon>
    </lineage>
</organism>